<evidence type="ECO:0000256" key="1">
    <source>
        <dbReference type="SAM" id="Phobius"/>
    </source>
</evidence>
<evidence type="ECO:0000259" key="2">
    <source>
        <dbReference type="Pfam" id="PF13360"/>
    </source>
</evidence>
<name>A0ABQ4B5B2_9ACTN</name>
<evidence type="ECO:0000313" key="3">
    <source>
        <dbReference type="EMBL" id="GIE65859.1"/>
    </source>
</evidence>
<accession>A0ABQ4B5B2</accession>
<dbReference type="InterPro" id="IPR015943">
    <property type="entry name" value="WD40/YVTN_repeat-like_dom_sf"/>
</dbReference>
<dbReference type="Pfam" id="PF13360">
    <property type="entry name" value="PQQ_2"/>
    <property type="match status" value="1"/>
</dbReference>
<dbReference type="InterPro" id="IPR011047">
    <property type="entry name" value="Quinoprotein_ADH-like_sf"/>
</dbReference>
<keyword evidence="1" id="KW-1133">Transmembrane helix</keyword>
<dbReference type="InterPro" id="IPR002372">
    <property type="entry name" value="PQQ_rpt_dom"/>
</dbReference>
<gene>
    <name evidence="3" type="ORF">Apa02nite_019670</name>
</gene>
<keyword evidence="4" id="KW-1185">Reference proteome</keyword>
<reference evidence="3 4" key="1">
    <citation type="submission" date="2021-01" db="EMBL/GenBank/DDBJ databases">
        <title>Whole genome shotgun sequence of Actinoplanes palleronii NBRC 14916.</title>
        <authorList>
            <person name="Komaki H."/>
            <person name="Tamura T."/>
        </authorList>
    </citation>
    <scope>NUCLEOTIDE SEQUENCE [LARGE SCALE GENOMIC DNA]</scope>
    <source>
        <strain evidence="3 4">NBRC 14916</strain>
    </source>
</reference>
<dbReference type="SUPFAM" id="SSF50998">
    <property type="entry name" value="Quinoprotein alcohol dehydrogenase-like"/>
    <property type="match status" value="1"/>
</dbReference>
<feature type="domain" description="Pyrrolo-quinoline quinone repeat" evidence="2">
    <location>
        <begin position="116"/>
        <end position="368"/>
    </location>
</feature>
<keyword evidence="1" id="KW-0812">Transmembrane</keyword>
<dbReference type="Gene3D" id="2.130.10.10">
    <property type="entry name" value="YVTN repeat-like/Quinoprotein amine dehydrogenase"/>
    <property type="match status" value="1"/>
</dbReference>
<keyword evidence="1" id="KW-0472">Membrane</keyword>
<proteinExistence type="predicted"/>
<protein>
    <recommendedName>
        <fullName evidence="2">Pyrrolo-quinoline quinone repeat domain-containing protein</fullName>
    </recommendedName>
</protein>
<dbReference type="Proteomes" id="UP000624709">
    <property type="component" value="Unassembled WGS sequence"/>
</dbReference>
<dbReference type="RefSeq" id="WP_203824743.1">
    <property type="nucleotide sequence ID" value="NZ_BAAATY010000002.1"/>
</dbReference>
<evidence type="ECO:0000313" key="4">
    <source>
        <dbReference type="Proteomes" id="UP000624709"/>
    </source>
</evidence>
<comment type="caution">
    <text evidence="3">The sequence shown here is derived from an EMBL/GenBank/DDBJ whole genome shotgun (WGS) entry which is preliminary data.</text>
</comment>
<sequence>MSTDLDELFMALGRQADAVPPVPLAAVKARGRQRNRNRTALAAAAAVLLVTAGLGVALQRERHADPILPATTPSRIRGMAPLGEPLRVATGANWTAARISGTRVIGFAGAAGGGHEVVARDTRTGKTLWTVRDLDVSYLGVATTATAVIFVRQTGEQSEASSAPVARSFEIHDPATGAELWKLPHTDQDRFVLHEDVLVRLVGATGATEAYDLVTGERRWSAPAGGDRPLLITGTQTGADAREVTAGGSDALWDPSSAKAFPFTDDRLVQATTKGRIVIRDIHTGTVRSTTPGPSEAGSLMAYEGMAYTTTGPVIRATGVSSRVVYEPRTPWYSDDFFPCGRDRLCVFESDEQESRLLLIDATTGATLRTTPAPVTGTAAVRLGHIMTSAGGDKGTALYDENGTARYSDAGVGGFIDDGNALTMTRDDDGRFVVRGVSNIDFQPVGLGSTPELSGRCDWNAELLTCPTGTELRTWRFTR</sequence>
<feature type="transmembrane region" description="Helical" evidence="1">
    <location>
        <begin position="40"/>
        <end position="58"/>
    </location>
</feature>
<organism evidence="3 4">
    <name type="scientific">Actinoplanes palleronii</name>
    <dbReference type="NCBI Taxonomy" id="113570"/>
    <lineage>
        <taxon>Bacteria</taxon>
        <taxon>Bacillati</taxon>
        <taxon>Actinomycetota</taxon>
        <taxon>Actinomycetes</taxon>
        <taxon>Micromonosporales</taxon>
        <taxon>Micromonosporaceae</taxon>
        <taxon>Actinoplanes</taxon>
    </lineage>
</organism>
<dbReference type="EMBL" id="BOMS01000025">
    <property type="protein sequence ID" value="GIE65859.1"/>
    <property type="molecule type" value="Genomic_DNA"/>
</dbReference>